<keyword evidence="4" id="KW-0804">Transcription</keyword>
<dbReference type="STRING" id="479434.Sthe_3197"/>
<dbReference type="InterPro" id="IPR039425">
    <property type="entry name" value="RNA_pol_sigma-70-like"/>
</dbReference>
<dbReference type="HOGENOM" id="CLU_047691_9_3_0"/>
<dbReference type="InterPro" id="IPR013249">
    <property type="entry name" value="RNA_pol_sigma70_r4_t2"/>
</dbReference>
<dbReference type="GO" id="GO:0006352">
    <property type="term" value="P:DNA-templated transcription initiation"/>
    <property type="evidence" value="ECO:0007669"/>
    <property type="project" value="InterPro"/>
</dbReference>
<comment type="similarity">
    <text evidence="1">Belongs to the sigma-70 factor family. ECF subfamily.</text>
</comment>
<proteinExistence type="inferred from homology"/>
<evidence type="ECO:0000313" key="7">
    <source>
        <dbReference type="EMBL" id="ACZ40597.1"/>
    </source>
</evidence>
<dbReference type="EMBL" id="CP001824">
    <property type="protein sequence ID" value="ACZ40597.1"/>
    <property type="molecule type" value="Genomic_DNA"/>
</dbReference>
<dbReference type="AlphaFoldDB" id="D1C9V4"/>
<dbReference type="PANTHER" id="PTHR43133:SF62">
    <property type="entry name" value="RNA POLYMERASE SIGMA FACTOR SIGZ"/>
    <property type="match status" value="1"/>
</dbReference>
<dbReference type="GO" id="GO:0003677">
    <property type="term" value="F:DNA binding"/>
    <property type="evidence" value="ECO:0007669"/>
    <property type="project" value="InterPro"/>
</dbReference>
<keyword evidence="8" id="KW-1185">Reference proteome</keyword>
<dbReference type="Pfam" id="PF08281">
    <property type="entry name" value="Sigma70_r4_2"/>
    <property type="match status" value="1"/>
</dbReference>
<dbReference type="eggNOG" id="COG1595">
    <property type="taxonomic scope" value="Bacteria"/>
</dbReference>
<dbReference type="InterPro" id="IPR013324">
    <property type="entry name" value="RNA_pol_sigma_r3/r4-like"/>
</dbReference>
<name>D1C9V4_SPHTD</name>
<dbReference type="PANTHER" id="PTHR43133">
    <property type="entry name" value="RNA POLYMERASE ECF-TYPE SIGMA FACTO"/>
    <property type="match status" value="1"/>
</dbReference>
<evidence type="ECO:0000313" key="8">
    <source>
        <dbReference type="Proteomes" id="UP000002027"/>
    </source>
</evidence>
<dbReference type="Gene3D" id="1.10.1740.10">
    <property type="match status" value="1"/>
</dbReference>
<dbReference type="CDD" id="cd06171">
    <property type="entry name" value="Sigma70_r4"/>
    <property type="match status" value="1"/>
</dbReference>
<evidence type="ECO:0000256" key="2">
    <source>
        <dbReference type="ARBA" id="ARBA00023015"/>
    </source>
</evidence>
<reference evidence="7 8" key="2">
    <citation type="journal article" date="2010" name="Stand. Genomic Sci.">
        <title>Complete genome sequence of Desulfohalobium retbaense type strain (HR(100)).</title>
        <authorList>
            <person name="Spring S."/>
            <person name="Nolan M."/>
            <person name="Lapidus A."/>
            <person name="Glavina Del Rio T."/>
            <person name="Copeland A."/>
            <person name="Tice H."/>
            <person name="Cheng J.F."/>
            <person name="Lucas S."/>
            <person name="Land M."/>
            <person name="Chen F."/>
            <person name="Bruce D."/>
            <person name="Goodwin L."/>
            <person name="Pitluck S."/>
            <person name="Ivanova N."/>
            <person name="Mavromatis K."/>
            <person name="Mikhailova N."/>
            <person name="Pati A."/>
            <person name="Chen A."/>
            <person name="Palaniappan K."/>
            <person name="Hauser L."/>
            <person name="Chang Y.J."/>
            <person name="Jeffries C.D."/>
            <person name="Munk C."/>
            <person name="Kiss H."/>
            <person name="Chain P."/>
            <person name="Han C."/>
            <person name="Brettin T."/>
            <person name="Detter J.C."/>
            <person name="Schuler E."/>
            <person name="Goker M."/>
            <person name="Rohde M."/>
            <person name="Bristow J."/>
            <person name="Eisen J.A."/>
            <person name="Markowitz V."/>
            <person name="Hugenholtz P."/>
            <person name="Kyrpides N.C."/>
            <person name="Klenk H.P."/>
        </authorList>
    </citation>
    <scope>NUCLEOTIDE SEQUENCE [LARGE SCALE GENOMIC DNA]</scope>
    <source>
        <strain evidence="8">ATCC 49802 / DSM 20745 / S 6022</strain>
    </source>
</reference>
<feature type="domain" description="RNA polymerase sigma-70 region 2" evidence="5">
    <location>
        <begin position="28"/>
        <end position="97"/>
    </location>
</feature>
<dbReference type="GO" id="GO:0016987">
    <property type="term" value="F:sigma factor activity"/>
    <property type="evidence" value="ECO:0007669"/>
    <property type="project" value="UniProtKB-KW"/>
</dbReference>
<evidence type="ECO:0000256" key="3">
    <source>
        <dbReference type="ARBA" id="ARBA00023082"/>
    </source>
</evidence>
<accession>D1C9V4</accession>
<dbReference type="NCBIfam" id="TIGR02937">
    <property type="entry name" value="sigma70-ECF"/>
    <property type="match status" value="1"/>
</dbReference>
<keyword evidence="2" id="KW-0805">Transcription regulation</keyword>
<evidence type="ECO:0000256" key="1">
    <source>
        <dbReference type="ARBA" id="ARBA00010641"/>
    </source>
</evidence>
<keyword evidence="3" id="KW-0731">Sigma factor</keyword>
<reference evidence="8" key="1">
    <citation type="submission" date="2009-11" db="EMBL/GenBank/DDBJ databases">
        <title>The complete chromosome 2 of Sphaerobacter thermophilus DSM 20745.</title>
        <authorList>
            <person name="Lucas S."/>
            <person name="Copeland A."/>
            <person name="Lapidus A."/>
            <person name="Glavina del Rio T."/>
            <person name="Dalin E."/>
            <person name="Tice H."/>
            <person name="Bruce D."/>
            <person name="Goodwin L."/>
            <person name="Pitluck S."/>
            <person name="Kyrpides N."/>
            <person name="Mavromatis K."/>
            <person name="Ivanova N."/>
            <person name="Mikhailova N."/>
            <person name="LaButti K.M."/>
            <person name="Clum A."/>
            <person name="Sun H.I."/>
            <person name="Brettin T."/>
            <person name="Detter J.C."/>
            <person name="Han C."/>
            <person name="Larimer F."/>
            <person name="Land M."/>
            <person name="Hauser L."/>
            <person name="Markowitz V."/>
            <person name="Cheng J.F."/>
            <person name="Hugenholtz P."/>
            <person name="Woyke T."/>
            <person name="Wu D."/>
            <person name="Steenblock K."/>
            <person name="Schneider S."/>
            <person name="Pukall R."/>
            <person name="Goeker M."/>
            <person name="Klenk H.P."/>
            <person name="Eisen J.A."/>
        </authorList>
    </citation>
    <scope>NUCLEOTIDE SEQUENCE [LARGE SCALE GENOMIC DNA]</scope>
    <source>
        <strain evidence="8">ATCC 49802 / DSM 20745 / S 6022</strain>
    </source>
</reference>
<organism evidence="7 8">
    <name type="scientific">Sphaerobacter thermophilus (strain ATCC 49802 / DSM 20745 / KCCM 41009 / NCIMB 13125 / S 6022)</name>
    <dbReference type="NCBI Taxonomy" id="479434"/>
    <lineage>
        <taxon>Bacteria</taxon>
        <taxon>Pseudomonadati</taxon>
        <taxon>Thermomicrobiota</taxon>
        <taxon>Thermomicrobia</taxon>
        <taxon>Sphaerobacterales</taxon>
        <taxon>Sphaerobacterineae</taxon>
        <taxon>Sphaerobacteraceae</taxon>
        <taxon>Sphaerobacter</taxon>
    </lineage>
</organism>
<evidence type="ECO:0000259" key="6">
    <source>
        <dbReference type="Pfam" id="PF08281"/>
    </source>
</evidence>
<dbReference type="Proteomes" id="UP000002027">
    <property type="component" value="Chromosome 2"/>
</dbReference>
<dbReference type="SUPFAM" id="SSF88659">
    <property type="entry name" value="Sigma3 and sigma4 domains of RNA polymerase sigma factors"/>
    <property type="match status" value="1"/>
</dbReference>
<dbReference type="Gene3D" id="1.10.10.10">
    <property type="entry name" value="Winged helix-like DNA-binding domain superfamily/Winged helix DNA-binding domain"/>
    <property type="match status" value="1"/>
</dbReference>
<dbReference type="OrthoDB" id="9784272at2"/>
<dbReference type="InterPro" id="IPR036388">
    <property type="entry name" value="WH-like_DNA-bd_sf"/>
</dbReference>
<dbReference type="InterPro" id="IPR013325">
    <property type="entry name" value="RNA_pol_sigma_r2"/>
</dbReference>
<dbReference type="InterPro" id="IPR014284">
    <property type="entry name" value="RNA_pol_sigma-70_dom"/>
</dbReference>
<dbReference type="InParanoid" id="D1C9V4"/>
<sequence length="193" mass="22102">MGTDLRQLPDDELVQRMREGQVEALEVLYDRYARVVFSFAVRIVGDGLLAEEVLQEAFMRSWQQAGRFEIARGSFPNWLLSITHNLAIDEIRKRQRRPQRADLVDIADVLRSEVDTTADVEETAEASELRERIRAAMATLPPAQQRVIELAYFEGLTQREIAALLNEPLGTIKTRMRLGMRKLKEVLGPQEEP</sequence>
<dbReference type="Pfam" id="PF04542">
    <property type="entry name" value="Sigma70_r2"/>
    <property type="match status" value="1"/>
</dbReference>
<gene>
    <name evidence="7" type="ordered locus">Sthe_3197</name>
</gene>
<dbReference type="InterPro" id="IPR007627">
    <property type="entry name" value="RNA_pol_sigma70_r2"/>
</dbReference>
<dbReference type="SUPFAM" id="SSF88946">
    <property type="entry name" value="Sigma2 domain of RNA polymerase sigma factors"/>
    <property type="match status" value="1"/>
</dbReference>
<evidence type="ECO:0000256" key="4">
    <source>
        <dbReference type="ARBA" id="ARBA00023163"/>
    </source>
</evidence>
<protein>
    <submittedName>
        <fullName evidence="7">RNA polymerase, sigma-24 subunit, ECF subfamily</fullName>
    </submittedName>
</protein>
<feature type="domain" description="RNA polymerase sigma factor 70 region 4 type 2" evidence="6">
    <location>
        <begin position="130"/>
        <end position="183"/>
    </location>
</feature>
<dbReference type="KEGG" id="sti:Sthe_3197"/>
<evidence type="ECO:0000259" key="5">
    <source>
        <dbReference type="Pfam" id="PF04542"/>
    </source>
</evidence>